<dbReference type="AlphaFoldDB" id="A0A0M3IIW9"/>
<evidence type="ECO:0000313" key="1">
    <source>
        <dbReference type="Proteomes" id="UP000036681"/>
    </source>
</evidence>
<keyword evidence="1" id="KW-1185">Reference proteome</keyword>
<evidence type="ECO:0000313" key="2">
    <source>
        <dbReference type="WBParaSite" id="ALUE_0001853501-mRNA-1"/>
    </source>
</evidence>
<name>A0A0M3IIW9_ASCLU</name>
<reference evidence="2" key="1">
    <citation type="submission" date="2017-02" db="UniProtKB">
        <authorList>
            <consortium name="WormBaseParasite"/>
        </authorList>
    </citation>
    <scope>IDENTIFICATION</scope>
</reference>
<organism evidence="1 2">
    <name type="scientific">Ascaris lumbricoides</name>
    <name type="common">Giant roundworm</name>
    <dbReference type="NCBI Taxonomy" id="6252"/>
    <lineage>
        <taxon>Eukaryota</taxon>
        <taxon>Metazoa</taxon>
        <taxon>Ecdysozoa</taxon>
        <taxon>Nematoda</taxon>
        <taxon>Chromadorea</taxon>
        <taxon>Rhabditida</taxon>
        <taxon>Spirurina</taxon>
        <taxon>Ascaridomorpha</taxon>
        <taxon>Ascaridoidea</taxon>
        <taxon>Ascarididae</taxon>
        <taxon>Ascaris</taxon>
    </lineage>
</organism>
<sequence>MALILSTRPGFFYNGEENLIKHKDAVYARIVYGTEYADRLWGLPEVVVSRPLLDPAAVCLIRETSGRVFGGGISRIIDSADPELNNLNTSCILNDNEIRCYRRFLDGDMDFQQLLIARDRALRSCIQSIRLQTECRSIDSSRLRSCLCAAREQFETRMQESILECTKKSDVSIAPNYRIVVKKTSSSSKNNDESGSHSERVLQPLHYPLMDASNVSPLITPAKSRLEIVQGSMVNGQCLCACERYKEPVVEHRNAFGGSRHSPSFGQQNFMAMLGERSSTANIPPVGEWKPWYTPQVNQMPHNHDIFSRYYDQRSMNHQMGM</sequence>
<dbReference type="Proteomes" id="UP000036681">
    <property type="component" value="Unplaced"/>
</dbReference>
<dbReference type="WBParaSite" id="ALUE_0001853501-mRNA-1">
    <property type="protein sequence ID" value="ALUE_0001853501-mRNA-1"/>
    <property type="gene ID" value="ALUE_0001853501"/>
</dbReference>
<accession>A0A0M3IIW9</accession>
<protein>
    <submittedName>
        <fullName evidence="2">Uncharacterized protein</fullName>
    </submittedName>
</protein>
<proteinExistence type="predicted"/>